<accession>A0ABP8MVV2</accession>
<dbReference type="Proteomes" id="UP001500840">
    <property type="component" value="Unassembled WGS sequence"/>
</dbReference>
<dbReference type="RefSeq" id="WP_345323335.1">
    <property type="nucleotide sequence ID" value="NZ_BAABGA010000035.1"/>
</dbReference>
<protein>
    <submittedName>
        <fullName evidence="1">Uncharacterized protein</fullName>
    </submittedName>
</protein>
<proteinExistence type="predicted"/>
<organism evidence="1 2">
    <name type="scientific">Novipirellula rosea</name>
    <dbReference type="NCBI Taxonomy" id="1031540"/>
    <lineage>
        <taxon>Bacteria</taxon>
        <taxon>Pseudomonadati</taxon>
        <taxon>Planctomycetota</taxon>
        <taxon>Planctomycetia</taxon>
        <taxon>Pirellulales</taxon>
        <taxon>Pirellulaceae</taxon>
        <taxon>Novipirellula</taxon>
    </lineage>
</organism>
<evidence type="ECO:0000313" key="1">
    <source>
        <dbReference type="EMBL" id="GAA4455794.1"/>
    </source>
</evidence>
<sequence length="85" mass="9544">MIVQTTASVSLSDLRTVGLACLRQHTFYWLRHKLETISGNTGDQDAVNAVMGRVDASMSAVYRHEIDGHRVVKVCNQVRSWLNDN</sequence>
<dbReference type="EMBL" id="BAABGA010000035">
    <property type="protein sequence ID" value="GAA4455794.1"/>
    <property type="molecule type" value="Genomic_DNA"/>
</dbReference>
<gene>
    <name evidence="1" type="ORF">GCM10023156_30370</name>
</gene>
<name>A0ABP8MVV2_9BACT</name>
<reference evidence="2" key="1">
    <citation type="journal article" date="2019" name="Int. J. Syst. Evol. Microbiol.">
        <title>The Global Catalogue of Microorganisms (GCM) 10K type strain sequencing project: providing services to taxonomists for standard genome sequencing and annotation.</title>
        <authorList>
            <consortium name="The Broad Institute Genomics Platform"/>
            <consortium name="The Broad Institute Genome Sequencing Center for Infectious Disease"/>
            <person name="Wu L."/>
            <person name="Ma J."/>
        </authorList>
    </citation>
    <scope>NUCLEOTIDE SEQUENCE [LARGE SCALE GENOMIC DNA]</scope>
    <source>
        <strain evidence="2">JCM 17759</strain>
    </source>
</reference>
<evidence type="ECO:0000313" key="2">
    <source>
        <dbReference type="Proteomes" id="UP001500840"/>
    </source>
</evidence>
<comment type="caution">
    <text evidence="1">The sequence shown here is derived from an EMBL/GenBank/DDBJ whole genome shotgun (WGS) entry which is preliminary data.</text>
</comment>
<keyword evidence="2" id="KW-1185">Reference proteome</keyword>